<name>A0ABN3UY37_9MICO</name>
<reference evidence="3 4" key="1">
    <citation type="journal article" date="2019" name="Int. J. Syst. Evol. Microbiol.">
        <title>The Global Catalogue of Microorganisms (GCM) 10K type strain sequencing project: providing services to taxonomists for standard genome sequencing and annotation.</title>
        <authorList>
            <consortium name="The Broad Institute Genomics Platform"/>
            <consortium name="The Broad Institute Genome Sequencing Center for Infectious Disease"/>
            <person name="Wu L."/>
            <person name="Ma J."/>
        </authorList>
    </citation>
    <scope>NUCLEOTIDE SEQUENCE [LARGE SCALE GENOMIC DNA]</scope>
    <source>
        <strain evidence="3 4">JCM 16378</strain>
    </source>
</reference>
<keyword evidence="2" id="KW-0732">Signal</keyword>
<organism evidence="3 4">
    <name type="scientific">Pedococcus aerophilus</name>
    <dbReference type="NCBI Taxonomy" id="436356"/>
    <lineage>
        <taxon>Bacteria</taxon>
        <taxon>Bacillati</taxon>
        <taxon>Actinomycetota</taxon>
        <taxon>Actinomycetes</taxon>
        <taxon>Micrococcales</taxon>
        <taxon>Intrasporangiaceae</taxon>
        <taxon>Pedococcus</taxon>
    </lineage>
</organism>
<sequence>MAVLGTLAIGPLAAGSSAIASQSAPQPVSPYLTTPFGSTPIGHSSAGTVFASGTDFTYESRLDVISDDGRAVSTRTLPAAPPPDGTSQPRNLSVCGSTIISTRYTQDPSQWLPDATVYWYSATGTAAGSAEMGTVSVVSAAPGGWVTASSATVEERTETALLLHSTDGSTRSLGTLPGRLEGSPVCDARSLVMASRTTQDTRVVRIPFDGSGVVVVDQRPATSAEWDALTPLGVDGSSVVWTRMPTDNNWTQSPSEVWRTSANGPLRLAASPSAEIRLVGAAIGPRGVLVCWPGGATIQGCRAVVYPPTGTSVTFEAPETSFFWPTSSGFVAACDSNASSRCAGLHQITFPGPTLRQVWQPRMPVGIVRWSGTNRYGTAADIIMNNYGPLTSSGGILASGESFPDALSAGATAARFQMPLFLTKRDRLPSEMIQPLTVMKRYRLYVVGGAGAISDSVLTDAKKYAVQVVRISGSDRYSTAAALSEALNPSGSRTAYVVSGEDYPDGLVAAPPAAREYAPVLLTAANSLPTSTRAELVRLKPSRVVIVGGTGAVSGAVESQLSEIVGTTGTLERLAGQDRYATAVKVSRSRWADGAGSFALASGANFPDALALGPVTRGYLPLLLTGPTRLPSVTRDEAQRLRPSGVLIAGGPSVVGTGIEQELRDLPDLP</sequence>
<dbReference type="InterPro" id="IPR051922">
    <property type="entry name" value="Bact_Sporulation_Assoc"/>
</dbReference>
<dbReference type="Pfam" id="PF04122">
    <property type="entry name" value="CW_binding_2"/>
    <property type="match status" value="3"/>
</dbReference>
<evidence type="ECO:0000256" key="2">
    <source>
        <dbReference type="SAM" id="SignalP"/>
    </source>
</evidence>
<feature type="region of interest" description="Disordered" evidence="1">
    <location>
        <begin position="73"/>
        <end position="92"/>
    </location>
</feature>
<protein>
    <recommendedName>
        <fullName evidence="5">Cell wall-binding repeat-containing protein</fullName>
    </recommendedName>
</protein>
<dbReference type="InterPro" id="IPR007253">
    <property type="entry name" value="Cell_wall-bd_2"/>
</dbReference>
<gene>
    <name evidence="3" type="ORF">GCM10009867_29890</name>
</gene>
<comment type="caution">
    <text evidence="3">The sequence shown here is derived from an EMBL/GenBank/DDBJ whole genome shotgun (WGS) entry which is preliminary data.</text>
</comment>
<dbReference type="PANTHER" id="PTHR30032:SF8">
    <property type="entry name" value="GERMINATION-SPECIFIC N-ACETYLMURAMOYL-L-ALANINE AMIDASE"/>
    <property type="match status" value="1"/>
</dbReference>
<feature type="signal peptide" evidence="2">
    <location>
        <begin position="1"/>
        <end position="20"/>
    </location>
</feature>
<dbReference type="PANTHER" id="PTHR30032">
    <property type="entry name" value="N-ACETYLMURAMOYL-L-ALANINE AMIDASE-RELATED"/>
    <property type="match status" value="1"/>
</dbReference>
<evidence type="ECO:0000313" key="4">
    <source>
        <dbReference type="Proteomes" id="UP001501326"/>
    </source>
</evidence>
<accession>A0ABN3UY37</accession>
<dbReference type="Proteomes" id="UP001501326">
    <property type="component" value="Unassembled WGS sequence"/>
</dbReference>
<dbReference type="EMBL" id="BAAARN010000004">
    <property type="protein sequence ID" value="GAA2738487.1"/>
    <property type="molecule type" value="Genomic_DNA"/>
</dbReference>
<evidence type="ECO:0000256" key="1">
    <source>
        <dbReference type="SAM" id="MobiDB-lite"/>
    </source>
</evidence>
<evidence type="ECO:0000313" key="3">
    <source>
        <dbReference type="EMBL" id="GAA2738487.1"/>
    </source>
</evidence>
<proteinExistence type="predicted"/>
<feature type="chain" id="PRO_5047199150" description="Cell wall-binding repeat-containing protein" evidence="2">
    <location>
        <begin position="21"/>
        <end position="670"/>
    </location>
</feature>
<keyword evidence="4" id="KW-1185">Reference proteome</keyword>
<evidence type="ECO:0008006" key="5">
    <source>
        <dbReference type="Google" id="ProtNLM"/>
    </source>
</evidence>
<dbReference type="Gene3D" id="3.40.50.12090">
    <property type="match status" value="2"/>
</dbReference>